<dbReference type="EMBL" id="KN846971">
    <property type="protein sequence ID" value="KIW81436.1"/>
    <property type="molecule type" value="Genomic_DNA"/>
</dbReference>
<name>A0A0D2DUJ3_9EURO</name>
<evidence type="ECO:0000313" key="1">
    <source>
        <dbReference type="EMBL" id="KIW81436.1"/>
    </source>
</evidence>
<evidence type="ECO:0000313" key="2">
    <source>
        <dbReference type="Proteomes" id="UP000053029"/>
    </source>
</evidence>
<protein>
    <submittedName>
        <fullName evidence="1">Unplaced genomic scaffold supercont1.3, whole genome shotgun sequence</fullName>
    </submittedName>
</protein>
<proteinExistence type="predicted"/>
<dbReference type="GeneID" id="25303951"/>
<dbReference type="RefSeq" id="XP_013285244.1">
    <property type="nucleotide sequence ID" value="XM_013429790.1"/>
</dbReference>
<dbReference type="HOGENOM" id="CLU_2867673_0_0_1"/>
<keyword evidence="2" id="KW-1185">Reference proteome</keyword>
<dbReference type="AlphaFoldDB" id="A0A0D2DUJ3"/>
<reference evidence="1 2" key="1">
    <citation type="submission" date="2015-01" db="EMBL/GenBank/DDBJ databases">
        <title>The Genome Sequence of Fonsecaea pedrosoi CBS 271.37.</title>
        <authorList>
            <consortium name="The Broad Institute Genomics Platform"/>
            <person name="Cuomo C."/>
            <person name="de Hoog S."/>
            <person name="Gorbushina A."/>
            <person name="Stielow B."/>
            <person name="Teixiera M."/>
            <person name="Abouelleil A."/>
            <person name="Chapman S.B."/>
            <person name="Priest M."/>
            <person name="Young S.K."/>
            <person name="Wortman J."/>
            <person name="Nusbaum C."/>
            <person name="Birren B."/>
        </authorList>
    </citation>
    <scope>NUCLEOTIDE SEQUENCE [LARGE SCALE GENOMIC DNA]</scope>
    <source>
        <strain evidence="1 2">CBS 271.37</strain>
    </source>
</reference>
<sequence length="64" mass="7325">MGPSSEFCVYHLMHKTDPLELFPVRVYTVEGYNSFVRKEVSGSEQKEEKIGGDVPKFPNHIKLV</sequence>
<gene>
    <name evidence="1" type="ORF">Z517_04461</name>
</gene>
<accession>A0A0D2DUJ3</accession>
<dbReference type="VEuPathDB" id="FungiDB:Z517_04461"/>
<dbReference type="Proteomes" id="UP000053029">
    <property type="component" value="Unassembled WGS sequence"/>
</dbReference>
<organism evidence="1 2">
    <name type="scientific">Fonsecaea pedrosoi CBS 271.37</name>
    <dbReference type="NCBI Taxonomy" id="1442368"/>
    <lineage>
        <taxon>Eukaryota</taxon>
        <taxon>Fungi</taxon>
        <taxon>Dikarya</taxon>
        <taxon>Ascomycota</taxon>
        <taxon>Pezizomycotina</taxon>
        <taxon>Eurotiomycetes</taxon>
        <taxon>Chaetothyriomycetidae</taxon>
        <taxon>Chaetothyriales</taxon>
        <taxon>Herpotrichiellaceae</taxon>
        <taxon>Fonsecaea</taxon>
    </lineage>
</organism>